<accession>A0ACA9S6R2</accession>
<gene>
    <name evidence="1" type="ORF">RPERSI_LOCUS27099</name>
</gene>
<feature type="non-terminal residue" evidence="1">
    <location>
        <position position="1"/>
    </location>
</feature>
<evidence type="ECO:0000313" key="1">
    <source>
        <dbReference type="EMBL" id="CAG8827919.1"/>
    </source>
</evidence>
<keyword evidence="2" id="KW-1185">Reference proteome</keyword>
<dbReference type="Proteomes" id="UP000789920">
    <property type="component" value="Unassembled WGS sequence"/>
</dbReference>
<organism evidence="1 2">
    <name type="scientific">Racocetra persica</name>
    <dbReference type="NCBI Taxonomy" id="160502"/>
    <lineage>
        <taxon>Eukaryota</taxon>
        <taxon>Fungi</taxon>
        <taxon>Fungi incertae sedis</taxon>
        <taxon>Mucoromycota</taxon>
        <taxon>Glomeromycotina</taxon>
        <taxon>Glomeromycetes</taxon>
        <taxon>Diversisporales</taxon>
        <taxon>Gigasporaceae</taxon>
        <taxon>Racocetra</taxon>
    </lineage>
</organism>
<proteinExistence type="predicted"/>
<name>A0ACA9S6R2_9GLOM</name>
<dbReference type="EMBL" id="CAJVQC010094624">
    <property type="protein sequence ID" value="CAG8827919.1"/>
    <property type="molecule type" value="Genomic_DNA"/>
</dbReference>
<sequence length="60" mass="7043">LIQKQLKGIKKGTYNSFQKYYYFTETQALRGIKPLLEQHKLTLTFSDNPESCVMEKGEKE</sequence>
<protein>
    <submittedName>
        <fullName evidence="1">32257_t:CDS:1</fullName>
    </submittedName>
</protein>
<comment type="caution">
    <text evidence="1">The sequence shown here is derived from an EMBL/GenBank/DDBJ whole genome shotgun (WGS) entry which is preliminary data.</text>
</comment>
<reference evidence="1" key="1">
    <citation type="submission" date="2021-06" db="EMBL/GenBank/DDBJ databases">
        <authorList>
            <person name="Kallberg Y."/>
            <person name="Tangrot J."/>
            <person name="Rosling A."/>
        </authorList>
    </citation>
    <scope>NUCLEOTIDE SEQUENCE</scope>
    <source>
        <strain evidence="1">MA461A</strain>
    </source>
</reference>
<evidence type="ECO:0000313" key="2">
    <source>
        <dbReference type="Proteomes" id="UP000789920"/>
    </source>
</evidence>